<sequence length="118" mass="13575">IREMPIKTEMPLYTIRMAKMQNTDMKCRQRCGATGTLICCSWGCKMIQPLWKTSLAVSYKTKHIHTCDPPAIALLSIYSKELKTYVHTKTCTWMFITALFIIAKTWKQPRCPSVGGWI</sequence>
<name>A0A6G1ABB8_CROCR</name>
<proteinExistence type="predicted"/>
<keyword evidence="2" id="KW-1185">Reference proteome</keyword>
<accession>A0A6G1ABB8</accession>
<protein>
    <submittedName>
        <fullName evidence="1">LORF2 protein</fullName>
    </submittedName>
</protein>
<evidence type="ECO:0000313" key="1">
    <source>
        <dbReference type="EMBL" id="KAF0873088.1"/>
    </source>
</evidence>
<feature type="non-terminal residue" evidence="1">
    <location>
        <position position="118"/>
    </location>
</feature>
<feature type="non-terminal residue" evidence="1">
    <location>
        <position position="1"/>
    </location>
</feature>
<organism evidence="1 2">
    <name type="scientific">Crocuta crocuta</name>
    <name type="common">Spotted hyena</name>
    <dbReference type="NCBI Taxonomy" id="9678"/>
    <lineage>
        <taxon>Eukaryota</taxon>
        <taxon>Metazoa</taxon>
        <taxon>Chordata</taxon>
        <taxon>Craniata</taxon>
        <taxon>Vertebrata</taxon>
        <taxon>Euteleostomi</taxon>
        <taxon>Mammalia</taxon>
        <taxon>Eutheria</taxon>
        <taxon>Laurasiatheria</taxon>
        <taxon>Carnivora</taxon>
        <taxon>Feliformia</taxon>
        <taxon>Hyaenidae</taxon>
        <taxon>Crocuta</taxon>
    </lineage>
</organism>
<dbReference type="AlphaFoldDB" id="A0A6G1ABB8"/>
<dbReference type="EMBL" id="VOAJ01005955">
    <property type="protein sequence ID" value="KAF0873088.1"/>
    <property type="molecule type" value="Genomic_DNA"/>
</dbReference>
<dbReference type="Proteomes" id="UP000475037">
    <property type="component" value="Unassembled WGS sequence"/>
</dbReference>
<gene>
    <name evidence="1" type="primary">Pol_550</name>
    <name evidence="1" type="ORF">FOF47_R07512</name>
</gene>
<evidence type="ECO:0000313" key="2">
    <source>
        <dbReference type="Proteomes" id="UP000475037"/>
    </source>
</evidence>
<reference evidence="1 2" key="1">
    <citation type="submission" date="2019-11" db="EMBL/GenBank/DDBJ databases">
        <authorList>
            <person name="Yang C."/>
            <person name="Li F."/>
        </authorList>
    </citation>
    <scope>NUCLEOTIDE SEQUENCE [LARGE SCALE GENOMIC DNA]</scope>
    <source>
        <strain evidence="1">KB4526</strain>
        <tissue evidence="1">Muscle</tissue>
    </source>
</reference>
<comment type="caution">
    <text evidence="1">The sequence shown here is derived from an EMBL/GenBank/DDBJ whole genome shotgun (WGS) entry which is preliminary data.</text>
</comment>